<evidence type="ECO:0000256" key="1">
    <source>
        <dbReference type="ARBA" id="ARBA00005194"/>
    </source>
</evidence>
<organism evidence="6 7">
    <name type="scientific">Idiomarina xiamenensis 10-D-4</name>
    <dbReference type="NCBI Taxonomy" id="740709"/>
    <lineage>
        <taxon>Bacteria</taxon>
        <taxon>Pseudomonadati</taxon>
        <taxon>Pseudomonadota</taxon>
        <taxon>Gammaproteobacteria</taxon>
        <taxon>Alteromonadales</taxon>
        <taxon>Idiomarinaceae</taxon>
        <taxon>Idiomarina</taxon>
    </lineage>
</organism>
<evidence type="ECO:0000313" key="7">
    <source>
        <dbReference type="Proteomes" id="UP000014115"/>
    </source>
</evidence>
<comment type="pathway">
    <text evidence="1">Lipid metabolism; fatty acid biosynthesis.</text>
</comment>
<dbReference type="RefSeq" id="WP_008488919.1">
    <property type="nucleotide sequence ID" value="NZ_AMRG01000009.1"/>
</dbReference>
<gene>
    <name evidence="6" type="ORF">A10D4_08387</name>
</gene>
<dbReference type="STRING" id="740709.A10D4_08387"/>
<proteinExistence type="inferred from homology"/>
<name>K2L0I1_9GAMM</name>
<dbReference type="GO" id="GO:0004315">
    <property type="term" value="F:3-oxoacyl-[acyl-carrier-protein] synthase activity"/>
    <property type="evidence" value="ECO:0007669"/>
    <property type="project" value="UniProtKB-EC"/>
</dbReference>
<dbReference type="PROSITE" id="PS52004">
    <property type="entry name" value="KS3_2"/>
    <property type="match status" value="1"/>
</dbReference>
<evidence type="ECO:0000256" key="2">
    <source>
        <dbReference type="ARBA" id="ARBA00008467"/>
    </source>
</evidence>
<dbReference type="Pfam" id="PF02801">
    <property type="entry name" value="Ketoacyl-synt_C"/>
    <property type="match status" value="1"/>
</dbReference>
<dbReference type="InterPro" id="IPR018201">
    <property type="entry name" value="Ketoacyl_synth_AS"/>
</dbReference>
<dbReference type="SMART" id="SM00825">
    <property type="entry name" value="PKS_KS"/>
    <property type="match status" value="1"/>
</dbReference>
<dbReference type="UniPathway" id="UPA00094"/>
<dbReference type="PROSITE" id="PS00606">
    <property type="entry name" value="KS3_1"/>
    <property type="match status" value="1"/>
</dbReference>
<dbReference type="AlphaFoldDB" id="K2L0I1"/>
<comment type="similarity">
    <text evidence="2 4">Belongs to the thiolase-like superfamily. Beta-ketoacyl-ACP synthases family.</text>
</comment>
<dbReference type="EC" id="2.3.1.41" evidence="6"/>
<keyword evidence="3 4" id="KW-0808">Transferase</keyword>
<dbReference type="GO" id="GO:0006633">
    <property type="term" value="P:fatty acid biosynthetic process"/>
    <property type="evidence" value="ECO:0007669"/>
    <property type="project" value="UniProtKB-UniPathway"/>
</dbReference>
<dbReference type="PATRIC" id="fig|740709.3.peg.1698"/>
<dbReference type="InterPro" id="IPR014031">
    <property type="entry name" value="Ketoacyl_synth_C"/>
</dbReference>
<sequence>MANILSALGIVCALGNDQQSVWQAAIKGQQGGLKHASGRLVSGRETYIGELDINQLASVEHLAVHYQTRNNRLALSAYQQLAAEVEKLRDQYRPERIAVVIGTSTSGIAAGEAAQRVYQQQQRFPDDYHYQMQEMSSAAYCIAEHAGLRGPIYAISTACSSSAKAMISAAALLDADLADAVVVGGVDSICEMTLNGFDALESLSSSRCNPFSRHRDGINIGEAAALFIMQRGQQGIALAGYGASSDAHHMSAPDPQGQGAISAIQAACRQAGLAAKQLDYINLHGTATLLNDQMESHVLQQLDAAQVPASASKALTGHTLGAAGALEAALCWLTLSPLNASQELIPHIYDGDYDPELAPIALVKRGQRAQQLRYCLSNSFAFGGSNTALLLQRLQ</sequence>
<dbReference type="InterPro" id="IPR020841">
    <property type="entry name" value="PKS_Beta-ketoAc_synthase_dom"/>
</dbReference>
<dbReference type="Gene3D" id="3.40.47.10">
    <property type="match status" value="2"/>
</dbReference>
<keyword evidence="7" id="KW-1185">Reference proteome</keyword>
<evidence type="ECO:0000259" key="5">
    <source>
        <dbReference type="PROSITE" id="PS52004"/>
    </source>
</evidence>
<dbReference type="InterPro" id="IPR000794">
    <property type="entry name" value="Beta-ketoacyl_synthase"/>
</dbReference>
<feature type="domain" description="Ketosynthase family 3 (KS3)" evidence="5">
    <location>
        <begin position="1"/>
        <end position="393"/>
    </location>
</feature>
<dbReference type="PANTHER" id="PTHR11712">
    <property type="entry name" value="POLYKETIDE SYNTHASE-RELATED"/>
    <property type="match status" value="1"/>
</dbReference>
<dbReference type="EMBL" id="AMRG01000009">
    <property type="protein sequence ID" value="EKE83425.1"/>
    <property type="molecule type" value="Genomic_DNA"/>
</dbReference>
<comment type="caution">
    <text evidence="6">The sequence shown here is derived from an EMBL/GenBank/DDBJ whole genome shotgun (WGS) entry which is preliminary data.</text>
</comment>
<keyword evidence="6" id="KW-0012">Acyltransferase</keyword>
<protein>
    <submittedName>
        <fullName evidence="6">3-oxoacyl-(Acyl carrier protein) synthase I</fullName>
        <ecNumber evidence="6">2.3.1.41</ecNumber>
    </submittedName>
</protein>
<dbReference type="eggNOG" id="COG0304">
    <property type="taxonomic scope" value="Bacteria"/>
</dbReference>
<dbReference type="OrthoDB" id="9808669at2"/>
<accession>K2L0I1</accession>
<dbReference type="Pfam" id="PF00109">
    <property type="entry name" value="ketoacyl-synt"/>
    <property type="match status" value="1"/>
</dbReference>
<dbReference type="InterPro" id="IPR014030">
    <property type="entry name" value="Ketoacyl_synth_N"/>
</dbReference>
<evidence type="ECO:0000256" key="3">
    <source>
        <dbReference type="ARBA" id="ARBA00022679"/>
    </source>
</evidence>
<dbReference type="NCBIfam" id="NF006618">
    <property type="entry name" value="PRK09185.1"/>
    <property type="match status" value="1"/>
</dbReference>
<dbReference type="SUPFAM" id="SSF53901">
    <property type="entry name" value="Thiolase-like"/>
    <property type="match status" value="2"/>
</dbReference>
<dbReference type="PANTHER" id="PTHR11712:SF320">
    <property type="entry name" value="BETA-KETOACYL SYNTHASE"/>
    <property type="match status" value="1"/>
</dbReference>
<evidence type="ECO:0000256" key="4">
    <source>
        <dbReference type="RuleBase" id="RU003694"/>
    </source>
</evidence>
<dbReference type="GO" id="GO:0005829">
    <property type="term" value="C:cytosol"/>
    <property type="evidence" value="ECO:0007669"/>
    <property type="project" value="TreeGrafter"/>
</dbReference>
<dbReference type="Proteomes" id="UP000014115">
    <property type="component" value="Unassembled WGS sequence"/>
</dbReference>
<dbReference type="InterPro" id="IPR016039">
    <property type="entry name" value="Thiolase-like"/>
</dbReference>
<evidence type="ECO:0000313" key="6">
    <source>
        <dbReference type="EMBL" id="EKE83425.1"/>
    </source>
</evidence>
<reference evidence="6 7" key="1">
    <citation type="journal article" date="2012" name="J. Bacteriol.">
        <title>Genome Sequence of Idiomarina xiamenensis Type Strain 10-D-4.</title>
        <authorList>
            <person name="Lai Q."/>
            <person name="Wang L."/>
            <person name="Wang W."/>
            <person name="Shao Z."/>
        </authorList>
    </citation>
    <scope>NUCLEOTIDE SEQUENCE [LARGE SCALE GENOMIC DNA]</scope>
    <source>
        <strain evidence="6 7">10-D-4</strain>
    </source>
</reference>